<evidence type="ECO:0000313" key="2">
    <source>
        <dbReference type="Proteomes" id="UP000674318"/>
    </source>
</evidence>
<dbReference type="Proteomes" id="UP000674318">
    <property type="component" value="Unassembled WGS sequence"/>
</dbReference>
<dbReference type="OrthoDB" id="270273at2759"/>
<protein>
    <submittedName>
        <fullName evidence="1">Uncharacterized protein</fullName>
    </submittedName>
</protein>
<organism evidence="1 2">
    <name type="scientific">Porcisia hertigi</name>
    <dbReference type="NCBI Taxonomy" id="2761500"/>
    <lineage>
        <taxon>Eukaryota</taxon>
        <taxon>Discoba</taxon>
        <taxon>Euglenozoa</taxon>
        <taxon>Kinetoplastea</taxon>
        <taxon>Metakinetoplastina</taxon>
        <taxon>Trypanosomatida</taxon>
        <taxon>Trypanosomatidae</taxon>
        <taxon>Leishmaniinae</taxon>
        <taxon>Porcisia</taxon>
    </lineage>
</organism>
<reference evidence="1 2" key="1">
    <citation type="submission" date="2021-02" db="EMBL/GenBank/DDBJ databases">
        <title>Porcisia hertigi Genome sequencing and assembly.</title>
        <authorList>
            <person name="Almutairi H."/>
            <person name="Gatherer D."/>
        </authorList>
    </citation>
    <scope>NUCLEOTIDE SEQUENCE [LARGE SCALE GENOMIC DNA]</scope>
    <source>
        <strain evidence="1 2">C119</strain>
    </source>
</reference>
<gene>
    <name evidence="1" type="ORF">JKF63_02777</name>
</gene>
<keyword evidence="2" id="KW-1185">Reference proteome</keyword>
<dbReference type="AlphaFoldDB" id="A0A836IIK9"/>
<dbReference type="KEGG" id="phet:94288878"/>
<dbReference type="RefSeq" id="XP_067755245.1">
    <property type="nucleotide sequence ID" value="XM_067898801.1"/>
</dbReference>
<dbReference type="GeneID" id="94288878"/>
<dbReference type="EMBL" id="JAFJZO010000030">
    <property type="protein sequence ID" value="KAG5498491.1"/>
    <property type="molecule type" value="Genomic_DNA"/>
</dbReference>
<proteinExistence type="predicted"/>
<sequence length="275" mass="30335">MSEFLCGAEHPGAAMPYALFSSHRKRCREETHTIEACSRRTPPHVRVLVACENTTALVSLRGHVLDAYGHFNSAEFPGLVFFYNPVVASVDSGAVTLSLCDSASITELILKQNWKTPCPVHGPFRCACNVMHKVADKVSQLLSETFCQHLPFDVSIDCQRLYPHIHIDSQTKTWSLSLVGLPLPQKMLGPFPLGAVASPQSVKKYWFEYTEKSKVVDNACIMCAVSTMTQCTRCLCPLCQCCGVICSACERYVCHGCSAACESGMTICYHCPRLE</sequence>
<comment type="caution">
    <text evidence="1">The sequence shown here is derived from an EMBL/GenBank/DDBJ whole genome shotgun (WGS) entry which is preliminary data.</text>
</comment>
<name>A0A836IIK9_9TRYP</name>
<accession>A0A836IIK9</accession>
<evidence type="ECO:0000313" key="1">
    <source>
        <dbReference type="EMBL" id="KAG5498491.1"/>
    </source>
</evidence>